<comment type="caution">
    <text evidence="8">The sequence shown here is derived from an EMBL/GenBank/DDBJ whole genome shotgun (WGS) entry which is preliminary data.</text>
</comment>
<dbReference type="AlphaFoldDB" id="A0A444IT25"/>
<evidence type="ECO:0000256" key="5">
    <source>
        <dbReference type="ARBA" id="ARBA00022989"/>
    </source>
</evidence>
<dbReference type="GO" id="GO:0005886">
    <property type="term" value="C:plasma membrane"/>
    <property type="evidence" value="ECO:0007669"/>
    <property type="project" value="TreeGrafter"/>
</dbReference>
<name>A0A444IT25_9BACT</name>
<keyword evidence="5 7" id="KW-1133">Transmembrane helix</keyword>
<evidence type="ECO:0000256" key="3">
    <source>
        <dbReference type="ARBA" id="ARBA00022692"/>
    </source>
</evidence>
<accession>A0A444IT25</accession>
<dbReference type="PANTHER" id="PTHR30586:SF1">
    <property type="entry name" value="NA(+)-TRANSLOCATING NADH-QUINONE REDUCTASE SUBUNIT D"/>
    <property type="match status" value="1"/>
</dbReference>
<sequence length="105" mass="11349">MGLIITNCIVMGRAEGFAMSHTPGKAFIDGLGNGMGYGFILMSVSFFRELLGSGTVFGHEVLPLVTDGGWYQSNGLMLLPAGAFFLIALVIWALRTMYPGQQERD</sequence>
<keyword evidence="2" id="KW-0813">Transport</keyword>
<keyword evidence="6 7" id="KW-0472">Membrane</keyword>
<gene>
    <name evidence="8" type="ORF">H206_01083</name>
</gene>
<proteinExistence type="predicted"/>
<dbReference type="Proteomes" id="UP000287853">
    <property type="component" value="Unassembled WGS sequence"/>
</dbReference>
<evidence type="ECO:0000313" key="9">
    <source>
        <dbReference type="Proteomes" id="UP000287853"/>
    </source>
</evidence>
<evidence type="ECO:0000256" key="6">
    <source>
        <dbReference type="ARBA" id="ARBA00023136"/>
    </source>
</evidence>
<keyword evidence="4" id="KW-1278">Translocase</keyword>
<evidence type="ECO:0000256" key="4">
    <source>
        <dbReference type="ARBA" id="ARBA00022967"/>
    </source>
</evidence>
<evidence type="ECO:0000313" key="8">
    <source>
        <dbReference type="EMBL" id="RWX44048.1"/>
    </source>
</evidence>
<keyword evidence="3 7" id="KW-0812">Transmembrane</keyword>
<comment type="subcellular location">
    <subcellularLocation>
        <location evidence="1">Endomembrane system</location>
        <topology evidence="1">Multi-pass membrane protein</topology>
    </subcellularLocation>
</comment>
<keyword evidence="8" id="KW-0560">Oxidoreductase</keyword>
<dbReference type="GO" id="GO:0012505">
    <property type="term" value="C:endomembrane system"/>
    <property type="evidence" value="ECO:0007669"/>
    <property type="project" value="UniProtKB-SubCell"/>
</dbReference>
<evidence type="ECO:0000256" key="2">
    <source>
        <dbReference type="ARBA" id="ARBA00022448"/>
    </source>
</evidence>
<dbReference type="InterPro" id="IPR003667">
    <property type="entry name" value="NqrDE/RnfAE"/>
</dbReference>
<protein>
    <submittedName>
        <fullName evidence="8">Rnf-Nqr subunit, membrane protein</fullName>
        <ecNumber evidence="8">1.6.5.-</ecNumber>
    </submittedName>
</protein>
<dbReference type="GO" id="GO:0016491">
    <property type="term" value="F:oxidoreductase activity"/>
    <property type="evidence" value="ECO:0007669"/>
    <property type="project" value="UniProtKB-KW"/>
</dbReference>
<evidence type="ECO:0000256" key="7">
    <source>
        <dbReference type="SAM" id="Phobius"/>
    </source>
</evidence>
<dbReference type="EC" id="1.6.5.-" evidence="8"/>
<keyword evidence="9" id="KW-1185">Reference proteome</keyword>
<feature type="transmembrane region" description="Helical" evidence="7">
    <location>
        <begin position="75"/>
        <end position="94"/>
    </location>
</feature>
<evidence type="ECO:0000256" key="1">
    <source>
        <dbReference type="ARBA" id="ARBA00004127"/>
    </source>
</evidence>
<dbReference type="PANTHER" id="PTHR30586">
    <property type="entry name" value="ELECTRON TRANSPORT COMPLEX PROTEIN RNFE"/>
    <property type="match status" value="1"/>
</dbReference>
<organism evidence="8 9">
    <name type="scientific">Candidatus Electrothrix aarhusensis</name>
    <dbReference type="NCBI Taxonomy" id="1859131"/>
    <lineage>
        <taxon>Bacteria</taxon>
        <taxon>Pseudomonadati</taxon>
        <taxon>Thermodesulfobacteriota</taxon>
        <taxon>Desulfobulbia</taxon>
        <taxon>Desulfobulbales</taxon>
        <taxon>Desulfobulbaceae</taxon>
        <taxon>Candidatus Electrothrix</taxon>
    </lineage>
</organism>
<dbReference type="Pfam" id="PF02508">
    <property type="entry name" value="Rnf-Nqr"/>
    <property type="match status" value="1"/>
</dbReference>
<dbReference type="EMBL" id="MTKO01000102">
    <property type="protein sequence ID" value="RWX44048.1"/>
    <property type="molecule type" value="Genomic_DNA"/>
</dbReference>
<reference evidence="8 9" key="1">
    <citation type="submission" date="2017-01" db="EMBL/GenBank/DDBJ databases">
        <title>The cable genome- insights into the physiology and evolution of filamentous bacteria capable of sulfide oxidation via long distance electron transfer.</title>
        <authorList>
            <person name="Schreiber L."/>
            <person name="Bjerg J.T."/>
            <person name="Boggild A."/>
            <person name="Van De Vossenberg J."/>
            <person name="Meysman F."/>
            <person name="Nielsen L.P."/>
            <person name="Schramm A."/>
            <person name="Kjeldsen K.U."/>
        </authorList>
    </citation>
    <scope>NUCLEOTIDE SEQUENCE [LARGE SCALE GENOMIC DNA]</scope>
    <source>
        <strain evidence="8">MCF</strain>
    </source>
</reference>